<keyword evidence="6 9" id="KW-1133">Transmembrane helix</keyword>
<dbReference type="InterPro" id="IPR000515">
    <property type="entry name" value="MetI-like"/>
</dbReference>
<evidence type="ECO:0000256" key="8">
    <source>
        <dbReference type="ARBA" id="ARBA00056719"/>
    </source>
</evidence>
<accession>A0A1B2EP05</accession>
<comment type="function">
    <text evidence="8">Probably part of an ABC transporter complex. Probably responsible for the translocation of the substrate across the membrane.</text>
</comment>
<dbReference type="CDD" id="cd06261">
    <property type="entry name" value="TM_PBP2"/>
    <property type="match status" value="1"/>
</dbReference>
<dbReference type="InterPro" id="IPR035906">
    <property type="entry name" value="MetI-like_sf"/>
</dbReference>
<keyword evidence="3 9" id="KW-0813">Transport</keyword>
<feature type="transmembrane region" description="Helical" evidence="9">
    <location>
        <begin position="175"/>
        <end position="194"/>
    </location>
</feature>
<proteinExistence type="inferred from homology"/>
<evidence type="ECO:0000256" key="2">
    <source>
        <dbReference type="ARBA" id="ARBA00009306"/>
    </source>
</evidence>
<sequence>MGLFCLLWYVMSWLTPNKILLPSPLDVASALRDRIDDGELLTNATVSLARLLVSVSIASLIAIPLGLAMGTSRLFEDLLEWPVELLRPIAGIAWIPLALFMFGIGNGLPIFIMVYTAFFPLLLGTAAGVRNVDRRLISAARTMGIPKGTLMRRVIVPAALPSIMTSARLAVAASWTAVVAAELVGAPSGLGYAIEYYRSMLDTPSVMAFIIVIGVLGFLCDAALRSLSAALMPWANAEEKR</sequence>
<evidence type="ECO:0000256" key="6">
    <source>
        <dbReference type="ARBA" id="ARBA00022989"/>
    </source>
</evidence>
<organism evidence="11">
    <name type="scientific">Microvirga ossetica</name>
    <dbReference type="NCBI Taxonomy" id="1882682"/>
    <lineage>
        <taxon>Bacteria</taxon>
        <taxon>Pseudomonadati</taxon>
        <taxon>Pseudomonadota</taxon>
        <taxon>Alphaproteobacteria</taxon>
        <taxon>Hyphomicrobiales</taxon>
        <taxon>Methylobacteriaceae</taxon>
        <taxon>Microvirga</taxon>
    </lineage>
</organism>
<dbReference type="GO" id="GO:0005886">
    <property type="term" value="C:plasma membrane"/>
    <property type="evidence" value="ECO:0007669"/>
    <property type="project" value="UniProtKB-SubCell"/>
</dbReference>
<evidence type="ECO:0000256" key="7">
    <source>
        <dbReference type="ARBA" id="ARBA00023136"/>
    </source>
</evidence>
<keyword evidence="7 9" id="KW-0472">Membrane</keyword>
<comment type="similarity">
    <text evidence="2 9">Belongs to the binding-protein-dependent transport system permease family.</text>
</comment>
<feature type="transmembrane region" description="Helical" evidence="9">
    <location>
        <begin position="206"/>
        <end position="224"/>
    </location>
</feature>
<evidence type="ECO:0000256" key="1">
    <source>
        <dbReference type="ARBA" id="ARBA00004651"/>
    </source>
</evidence>
<dbReference type="KEGG" id="moc:BB934_10260"/>
<dbReference type="SUPFAM" id="SSF161098">
    <property type="entry name" value="MetI-like"/>
    <property type="match status" value="1"/>
</dbReference>
<feature type="transmembrane region" description="Helical" evidence="9">
    <location>
        <begin position="48"/>
        <end position="69"/>
    </location>
</feature>
<evidence type="ECO:0000256" key="5">
    <source>
        <dbReference type="ARBA" id="ARBA00022692"/>
    </source>
</evidence>
<dbReference type="PROSITE" id="PS50928">
    <property type="entry name" value="ABC_TM1"/>
    <property type="match status" value="1"/>
</dbReference>
<evidence type="ECO:0000256" key="3">
    <source>
        <dbReference type="ARBA" id="ARBA00022448"/>
    </source>
</evidence>
<evidence type="ECO:0000313" key="11">
    <source>
        <dbReference type="EMBL" id="ANY81715.1"/>
    </source>
</evidence>
<feature type="transmembrane region" description="Helical" evidence="9">
    <location>
        <begin position="110"/>
        <end position="129"/>
    </location>
</feature>
<evidence type="ECO:0000256" key="9">
    <source>
        <dbReference type="RuleBase" id="RU363032"/>
    </source>
</evidence>
<dbReference type="PANTHER" id="PTHR30151">
    <property type="entry name" value="ALKANE SULFONATE ABC TRANSPORTER-RELATED, MEMBRANE SUBUNIT"/>
    <property type="match status" value="1"/>
</dbReference>
<evidence type="ECO:0000259" key="10">
    <source>
        <dbReference type="PROSITE" id="PS50928"/>
    </source>
</evidence>
<name>A0A1B2EP05_9HYPH</name>
<dbReference type="GO" id="GO:0042918">
    <property type="term" value="P:alkanesulfonate transmembrane transport"/>
    <property type="evidence" value="ECO:0007669"/>
    <property type="project" value="UniProtKB-ARBA"/>
</dbReference>
<feature type="domain" description="ABC transmembrane type-1" evidence="10">
    <location>
        <begin position="44"/>
        <end position="224"/>
    </location>
</feature>
<dbReference type="Pfam" id="PF00528">
    <property type="entry name" value="BPD_transp_1"/>
    <property type="match status" value="1"/>
</dbReference>
<dbReference type="FunFam" id="1.10.3720.10:FF:000003">
    <property type="entry name" value="Aliphatic sulfonate ABC transporter permease"/>
    <property type="match status" value="1"/>
</dbReference>
<dbReference type="EMBL" id="CP016616">
    <property type="protein sequence ID" value="ANY81715.1"/>
    <property type="molecule type" value="Genomic_DNA"/>
</dbReference>
<dbReference type="AlphaFoldDB" id="A0A1B2EP05"/>
<evidence type="ECO:0000256" key="4">
    <source>
        <dbReference type="ARBA" id="ARBA00022475"/>
    </source>
</evidence>
<reference evidence="11" key="1">
    <citation type="submission" date="2016-07" db="EMBL/GenBank/DDBJ databases">
        <title>Microvirga ossetica sp. nov. a new species of rhizobia isolated from root nodules of the legume species Vicia alpestris Steven originated from North Ossetia region in the Caucasus.</title>
        <authorList>
            <person name="Safronova V.I."/>
            <person name="Kuznetsova I.G."/>
            <person name="Sazanova A.L."/>
            <person name="Belimov A."/>
            <person name="Andronov E."/>
            <person name="Osledkin Y.S."/>
            <person name="Onishchuk O.P."/>
            <person name="Kurchak O.N."/>
            <person name="Shaposhnikov A.I."/>
            <person name="Willems A."/>
            <person name="Tikhonovich I.A."/>
        </authorList>
    </citation>
    <scope>NUCLEOTIDE SEQUENCE [LARGE SCALE GENOMIC DNA]</scope>
    <source>
        <strain evidence="11">V5/3M</strain>
    </source>
</reference>
<comment type="subcellular location">
    <subcellularLocation>
        <location evidence="1 9">Cell membrane</location>
        <topology evidence="1 9">Multi-pass membrane protein</topology>
    </subcellularLocation>
</comment>
<keyword evidence="5 9" id="KW-0812">Transmembrane</keyword>
<feature type="transmembrane region" description="Helical" evidence="9">
    <location>
        <begin position="85"/>
        <end position="104"/>
    </location>
</feature>
<dbReference type="PANTHER" id="PTHR30151:SF0">
    <property type="entry name" value="ABC TRANSPORTER PERMEASE PROTEIN MJ0413-RELATED"/>
    <property type="match status" value="1"/>
</dbReference>
<protein>
    <recommendedName>
        <fullName evidence="10">ABC transmembrane type-1 domain-containing protein</fullName>
    </recommendedName>
</protein>
<dbReference type="Gene3D" id="1.10.3720.10">
    <property type="entry name" value="MetI-like"/>
    <property type="match status" value="1"/>
</dbReference>
<gene>
    <name evidence="11" type="ORF">BB934_10260</name>
</gene>
<keyword evidence="4" id="KW-1003">Cell membrane</keyword>